<evidence type="ECO:0000313" key="3">
    <source>
        <dbReference type="Proteomes" id="UP000192596"/>
    </source>
</evidence>
<accession>A0A1V8S9S3</accession>
<gene>
    <name evidence="2" type="ORF">B0A48_18167</name>
</gene>
<feature type="chain" id="PRO_5013206832" description="F-box domain-containing protein" evidence="1">
    <location>
        <begin position="23"/>
        <end position="158"/>
    </location>
</feature>
<name>A0A1V8S9S3_9PEZI</name>
<proteinExistence type="predicted"/>
<comment type="caution">
    <text evidence="2">The sequence shown here is derived from an EMBL/GenBank/DDBJ whole genome shotgun (WGS) entry which is preliminary data.</text>
</comment>
<dbReference type="InterPro" id="IPR036047">
    <property type="entry name" value="F-box-like_dom_sf"/>
</dbReference>
<evidence type="ECO:0000256" key="1">
    <source>
        <dbReference type="SAM" id="SignalP"/>
    </source>
</evidence>
<organism evidence="2 3">
    <name type="scientific">Cryoendolithus antarcticus</name>
    <dbReference type="NCBI Taxonomy" id="1507870"/>
    <lineage>
        <taxon>Eukaryota</taxon>
        <taxon>Fungi</taxon>
        <taxon>Dikarya</taxon>
        <taxon>Ascomycota</taxon>
        <taxon>Pezizomycotina</taxon>
        <taxon>Dothideomycetes</taxon>
        <taxon>Dothideomycetidae</taxon>
        <taxon>Cladosporiales</taxon>
        <taxon>Cladosporiaceae</taxon>
        <taxon>Cryoendolithus</taxon>
    </lineage>
</organism>
<feature type="signal peptide" evidence="1">
    <location>
        <begin position="1"/>
        <end position="22"/>
    </location>
</feature>
<evidence type="ECO:0008006" key="4">
    <source>
        <dbReference type="Google" id="ProtNLM"/>
    </source>
</evidence>
<dbReference type="EMBL" id="NAJO01000077">
    <property type="protein sequence ID" value="OQN95882.1"/>
    <property type="molecule type" value="Genomic_DNA"/>
</dbReference>
<keyword evidence="1" id="KW-0732">Signal</keyword>
<dbReference type="AlphaFoldDB" id="A0A1V8S9S3"/>
<dbReference type="Proteomes" id="UP000192596">
    <property type="component" value="Unassembled WGS sequence"/>
</dbReference>
<dbReference type="OrthoDB" id="3800738at2759"/>
<sequence length="158" mass="17963">MAAHTVLSLPELLSLILINVHASTLLFAQRVSKTFRATIQSSPTVQEALFFRLKPSNPRQGPIVLNPWLTKSFPLYNKSLNRISAWKLILSTKRNKARGRLWASSGDEYREEAGERPEMDGYDTDYKGETLGDFIDETLKRGRKEWCGFVGFERASGR</sequence>
<protein>
    <recommendedName>
        <fullName evidence="4">F-box domain-containing protein</fullName>
    </recommendedName>
</protein>
<dbReference type="SUPFAM" id="SSF81383">
    <property type="entry name" value="F-box domain"/>
    <property type="match status" value="1"/>
</dbReference>
<evidence type="ECO:0000313" key="2">
    <source>
        <dbReference type="EMBL" id="OQN95882.1"/>
    </source>
</evidence>
<dbReference type="InParanoid" id="A0A1V8S9S3"/>
<reference evidence="3" key="1">
    <citation type="submission" date="2017-03" db="EMBL/GenBank/DDBJ databases">
        <title>Genomes of endolithic fungi from Antarctica.</title>
        <authorList>
            <person name="Coleine C."/>
            <person name="Masonjones S."/>
            <person name="Stajich J.E."/>
        </authorList>
    </citation>
    <scope>NUCLEOTIDE SEQUENCE [LARGE SCALE GENOMIC DNA]</scope>
    <source>
        <strain evidence="3">CCFEE 5527</strain>
    </source>
</reference>
<keyword evidence="3" id="KW-1185">Reference proteome</keyword>